<accession>T1JPF8</accession>
<dbReference type="Proteomes" id="UP000014500">
    <property type="component" value="Unassembled WGS sequence"/>
</dbReference>
<reference evidence="2" key="1">
    <citation type="submission" date="2011-05" db="EMBL/GenBank/DDBJ databases">
        <authorList>
            <person name="Richards S.R."/>
            <person name="Qu J."/>
            <person name="Jiang H."/>
            <person name="Jhangiani S.N."/>
            <person name="Agravi P."/>
            <person name="Goodspeed R."/>
            <person name="Gross S."/>
            <person name="Mandapat C."/>
            <person name="Jackson L."/>
            <person name="Mathew T."/>
            <person name="Pu L."/>
            <person name="Thornton R."/>
            <person name="Saada N."/>
            <person name="Wilczek-Boney K.B."/>
            <person name="Lee S."/>
            <person name="Kovar C."/>
            <person name="Wu Y."/>
            <person name="Scherer S.E."/>
            <person name="Worley K.C."/>
            <person name="Muzny D.M."/>
            <person name="Gibbs R."/>
        </authorList>
    </citation>
    <scope>NUCLEOTIDE SEQUENCE</scope>
    <source>
        <strain evidence="2">Brora</strain>
    </source>
</reference>
<reference evidence="1" key="2">
    <citation type="submission" date="2015-02" db="UniProtKB">
        <authorList>
            <consortium name="EnsemblMetazoa"/>
        </authorList>
    </citation>
    <scope>IDENTIFICATION</scope>
</reference>
<evidence type="ECO:0000313" key="2">
    <source>
        <dbReference type="Proteomes" id="UP000014500"/>
    </source>
</evidence>
<dbReference type="AlphaFoldDB" id="T1JPF8"/>
<sequence length="87" mass="10183">MHCTEIELCPKICVLLLTNENVLENRTAVENWFKVEMIKIGNHIRPTTKSFLAPSGDREKNSVRKSFRKLGRIVEKKPITRLRLFMD</sequence>
<dbReference type="EnsemblMetazoa" id="SMAR015735-RA">
    <property type="protein sequence ID" value="SMAR015735-PA"/>
    <property type="gene ID" value="SMAR015735"/>
</dbReference>
<name>T1JPF8_STRMM</name>
<protein>
    <submittedName>
        <fullName evidence="1">Uncharacterized protein</fullName>
    </submittedName>
</protein>
<keyword evidence="2" id="KW-1185">Reference proteome</keyword>
<organism evidence="1 2">
    <name type="scientific">Strigamia maritima</name>
    <name type="common">European centipede</name>
    <name type="synonym">Geophilus maritimus</name>
    <dbReference type="NCBI Taxonomy" id="126957"/>
    <lineage>
        <taxon>Eukaryota</taxon>
        <taxon>Metazoa</taxon>
        <taxon>Ecdysozoa</taxon>
        <taxon>Arthropoda</taxon>
        <taxon>Myriapoda</taxon>
        <taxon>Chilopoda</taxon>
        <taxon>Pleurostigmophora</taxon>
        <taxon>Geophilomorpha</taxon>
        <taxon>Linotaeniidae</taxon>
        <taxon>Strigamia</taxon>
    </lineage>
</organism>
<evidence type="ECO:0000313" key="1">
    <source>
        <dbReference type="EnsemblMetazoa" id="SMAR015735-PA"/>
    </source>
</evidence>
<proteinExistence type="predicted"/>
<dbReference type="EMBL" id="JH432130">
    <property type="status" value="NOT_ANNOTATED_CDS"/>
    <property type="molecule type" value="Genomic_DNA"/>
</dbReference>
<dbReference type="HOGENOM" id="CLU_2486194_0_0_1"/>